<dbReference type="GO" id="GO:0016705">
    <property type="term" value="F:oxidoreductase activity, acting on paired donors, with incorporation or reduction of molecular oxygen"/>
    <property type="evidence" value="ECO:0007669"/>
    <property type="project" value="InterPro"/>
</dbReference>
<keyword evidence="7" id="KW-1185">Reference proteome</keyword>
<dbReference type="InterPro" id="IPR053007">
    <property type="entry name" value="CYP450_monoxygenase_sec-met"/>
</dbReference>
<accession>A0AAN6T6R5</accession>
<feature type="transmembrane region" description="Helical" evidence="5">
    <location>
        <begin position="20"/>
        <end position="44"/>
    </location>
</feature>
<keyword evidence="2 3" id="KW-0408">Iron</keyword>
<sequence>MTPSYRHDESSLSQLTGLSLSRLFLVSGLGGLGLALVFLYRALFPPVYDRRKARQPKTIRSTIPLVGHLISSIREGAGYFERLYKSARLPICTLPELTGKRYVLNSPTLISAAMRCPNLSPNLSVMLICKNGLAANAAELERLKEPGYIEALRKTIAGHLNRLGLDGGGGGVCEVPHVGDWLMDVLSLLTMTAFYGSRNPIRGDRLRDIWLFYSNLSVSVMNLAPRVWAPQALTARARIQATLLEFYEARYDQGPDVSPFMFIHVFSRPDYVERVREEAADAVKMEGDSATVDVGKLNKQPFINAFFQEVQHGREYLLEKGAGLQWFNGVRHSDHDVWGPDTETFNPDRFMNPGPGDEKRQRGSFIPFGEGKHMCPGRQFAVTNIKCIVRSMALLFDVEGVTVPPSWLGHSLCTMTLPE</sequence>
<dbReference type="EMBL" id="MU863624">
    <property type="protein sequence ID" value="KAK4106331.1"/>
    <property type="molecule type" value="Genomic_DNA"/>
</dbReference>
<proteinExistence type="inferred from homology"/>
<dbReference type="Gene3D" id="1.10.630.10">
    <property type="entry name" value="Cytochrome P450"/>
    <property type="match status" value="2"/>
</dbReference>
<dbReference type="InterPro" id="IPR001128">
    <property type="entry name" value="Cyt_P450"/>
</dbReference>
<keyword evidence="5" id="KW-1133">Transmembrane helix</keyword>
<dbReference type="AlphaFoldDB" id="A0AAN6T6R5"/>
<dbReference type="PROSITE" id="PS00086">
    <property type="entry name" value="CYTOCHROME_P450"/>
    <property type="match status" value="1"/>
</dbReference>
<dbReference type="SUPFAM" id="SSF48264">
    <property type="entry name" value="Cytochrome P450"/>
    <property type="match status" value="1"/>
</dbReference>
<keyword evidence="3" id="KW-0349">Heme</keyword>
<evidence type="ECO:0000256" key="5">
    <source>
        <dbReference type="SAM" id="Phobius"/>
    </source>
</evidence>
<dbReference type="Proteomes" id="UP001305647">
    <property type="component" value="Unassembled WGS sequence"/>
</dbReference>
<evidence type="ECO:0000313" key="6">
    <source>
        <dbReference type="EMBL" id="KAK4106331.1"/>
    </source>
</evidence>
<keyword evidence="3" id="KW-0503">Monooxygenase</keyword>
<reference evidence="6" key="1">
    <citation type="journal article" date="2023" name="Mol. Phylogenet. Evol.">
        <title>Genome-scale phylogeny and comparative genomics of the fungal order Sordariales.</title>
        <authorList>
            <person name="Hensen N."/>
            <person name="Bonometti L."/>
            <person name="Westerberg I."/>
            <person name="Brannstrom I.O."/>
            <person name="Guillou S."/>
            <person name="Cros-Aarteil S."/>
            <person name="Calhoun S."/>
            <person name="Haridas S."/>
            <person name="Kuo A."/>
            <person name="Mondo S."/>
            <person name="Pangilinan J."/>
            <person name="Riley R."/>
            <person name="LaButti K."/>
            <person name="Andreopoulos B."/>
            <person name="Lipzen A."/>
            <person name="Chen C."/>
            <person name="Yan M."/>
            <person name="Daum C."/>
            <person name="Ng V."/>
            <person name="Clum A."/>
            <person name="Steindorff A."/>
            <person name="Ohm R.A."/>
            <person name="Martin F."/>
            <person name="Silar P."/>
            <person name="Natvig D.O."/>
            <person name="Lalanne C."/>
            <person name="Gautier V."/>
            <person name="Ament-Velasquez S.L."/>
            <person name="Kruys A."/>
            <person name="Hutchinson M.I."/>
            <person name="Powell A.J."/>
            <person name="Barry K."/>
            <person name="Miller A.N."/>
            <person name="Grigoriev I.V."/>
            <person name="Debuchy R."/>
            <person name="Gladieux P."/>
            <person name="Hiltunen Thoren M."/>
            <person name="Johannesson H."/>
        </authorList>
    </citation>
    <scope>NUCLEOTIDE SEQUENCE</scope>
    <source>
        <strain evidence="6">CBS 757.83</strain>
    </source>
</reference>
<feature type="region of interest" description="Disordered" evidence="4">
    <location>
        <begin position="341"/>
        <end position="360"/>
    </location>
</feature>
<evidence type="ECO:0000256" key="1">
    <source>
        <dbReference type="ARBA" id="ARBA00022723"/>
    </source>
</evidence>
<keyword evidence="5" id="KW-0812">Transmembrane</keyword>
<protein>
    <submittedName>
        <fullName evidence="6">Cytochrome P450</fullName>
    </submittedName>
</protein>
<comment type="similarity">
    <text evidence="3">Belongs to the cytochrome P450 family.</text>
</comment>
<keyword evidence="1 3" id="KW-0479">Metal-binding</keyword>
<dbReference type="InterPro" id="IPR036396">
    <property type="entry name" value="Cyt_P450_sf"/>
</dbReference>
<evidence type="ECO:0000256" key="4">
    <source>
        <dbReference type="SAM" id="MobiDB-lite"/>
    </source>
</evidence>
<gene>
    <name evidence="6" type="ORF">N658DRAFT_482233</name>
</gene>
<dbReference type="GO" id="GO:0005506">
    <property type="term" value="F:iron ion binding"/>
    <property type="evidence" value="ECO:0007669"/>
    <property type="project" value="InterPro"/>
</dbReference>
<evidence type="ECO:0000256" key="3">
    <source>
        <dbReference type="RuleBase" id="RU000461"/>
    </source>
</evidence>
<keyword evidence="5" id="KW-0472">Membrane</keyword>
<comment type="caution">
    <text evidence="6">The sequence shown here is derived from an EMBL/GenBank/DDBJ whole genome shotgun (WGS) entry which is preliminary data.</text>
</comment>
<dbReference type="Pfam" id="PF00067">
    <property type="entry name" value="p450"/>
    <property type="match status" value="1"/>
</dbReference>
<reference evidence="6" key="2">
    <citation type="submission" date="2023-05" db="EMBL/GenBank/DDBJ databases">
        <authorList>
            <consortium name="Lawrence Berkeley National Laboratory"/>
            <person name="Steindorff A."/>
            <person name="Hensen N."/>
            <person name="Bonometti L."/>
            <person name="Westerberg I."/>
            <person name="Brannstrom I.O."/>
            <person name="Guillou S."/>
            <person name="Cros-Aarteil S."/>
            <person name="Calhoun S."/>
            <person name="Haridas S."/>
            <person name="Kuo A."/>
            <person name="Mondo S."/>
            <person name="Pangilinan J."/>
            <person name="Riley R."/>
            <person name="Labutti K."/>
            <person name="Andreopoulos B."/>
            <person name="Lipzen A."/>
            <person name="Chen C."/>
            <person name="Yanf M."/>
            <person name="Daum C."/>
            <person name="Ng V."/>
            <person name="Clum A."/>
            <person name="Ohm R."/>
            <person name="Martin F."/>
            <person name="Silar P."/>
            <person name="Natvig D."/>
            <person name="Lalanne C."/>
            <person name="Gautier V."/>
            <person name="Ament-Velasquez S.L."/>
            <person name="Kruys A."/>
            <person name="Hutchinson M.I."/>
            <person name="Powell A.J."/>
            <person name="Barry K."/>
            <person name="Miller A.N."/>
            <person name="Grigoriev I.V."/>
            <person name="Debuchy R."/>
            <person name="Gladieux P."/>
            <person name="Thoren M.H."/>
            <person name="Johannesson H."/>
        </authorList>
    </citation>
    <scope>NUCLEOTIDE SEQUENCE</scope>
    <source>
        <strain evidence="6">CBS 757.83</strain>
    </source>
</reference>
<keyword evidence="3" id="KW-0560">Oxidoreductase</keyword>
<name>A0AAN6T6R5_9PEZI</name>
<dbReference type="InterPro" id="IPR017972">
    <property type="entry name" value="Cyt_P450_CS"/>
</dbReference>
<organism evidence="6 7">
    <name type="scientific">Parathielavia hyrcaniae</name>
    <dbReference type="NCBI Taxonomy" id="113614"/>
    <lineage>
        <taxon>Eukaryota</taxon>
        <taxon>Fungi</taxon>
        <taxon>Dikarya</taxon>
        <taxon>Ascomycota</taxon>
        <taxon>Pezizomycotina</taxon>
        <taxon>Sordariomycetes</taxon>
        <taxon>Sordariomycetidae</taxon>
        <taxon>Sordariales</taxon>
        <taxon>Chaetomiaceae</taxon>
        <taxon>Parathielavia</taxon>
    </lineage>
</organism>
<dbReference type="GO" id="GO:0020037">
    <property type="term" value="F:heme binding"/>
    <property type="evidence" value="ECO:0007669"/>
    <property type="project" value="InterPro"/>
</dbReference>
<dbReference type="PANTHER" id="PTHR47582:SF1">
    <property type="entry name" value="P450, PUTATIVE (EUROFUNG)-RELATED"/>
    <property type="match status" value="1"/>
</dbReference>
<evidence type="ECO:0000256" key="2">
    <source>
        <dbReference type="ARBA" id="ARBA00023004"/>
    </source>
</evidence>
<evidence type="ECO:0000313" key="7">
    <source>
        <dbReference type="Proteomes" id="UP001305647"/>
    </source>
</evidence>
<dbReference type="PANTHER" id="PTHR47582">
    <property type="entry name" value="P450, PUTATIVE (EUROFUNG)-RELATED"/>
    <property type="match status" value="1"/>
</dbReference>
<dbReference type="GO" id="GO:0004497">
    <property type="term" value="F:monooxygenase activity"/>
    <property type="evidence" value="ECO:0007669"/>
    <property type="project" value="UniProtKB-KW"/>
</dbReference>